<dbReference type="PANTHER" id="PTHR17224:SF1">
    <property type="entry name" value="PEPTIDYL-TRNA HYDROLASE"/>
    <property type="match status" value="1"/>
</dbReference>
<protein>
    <recommendedName>
        <fullName evidence="1">peptidyl-tRNA hydrolase</fullName>
        <ecNumber evidence="1">3.1.1.29</ecNumber>
    </recommendedName>
</protein>
<dbReference type="SUPFAM" id="SSF53178">
    <property type="entry name" value="Peptidyl-tRNA hydrolase-like"/>
    <property type="match status" value="1"/>
</dbReference>
<evidence type="ECO:0000256" key="1">
    <source>
        <dbReference type="ARBA" id="ARBA00013260"/>
    </source>
</evidence>
<comment type="similarity">
    <text evidence="5">Belongs to the PTH family.</text>
</comment>
<keyword evidence="7" id="KW-1185">Reference proteome</keyword>
<sequence length="205" mass="22371">MVRDLHVTTRTPIPAIVSSFFSVGQVVLDSLAGKWNVSLDYQRKHDSWLATKRIETPESTPTEITLVKPKLLMNISGPSITSVLKTFPAESRTPRNVIILQDSLSHNHMVVSPKFGGSANGHNGVRSVIASMGNIVSQLPAPRPANDEFHRIRLGIGRPTHKSADVADYVLGSLSREELDWWAYGGEGLNKVVAALEAIMKKAAI</sequence>
<accession>A0A0B7F614</accession>
<dbReference type="Proteomes" id="UP000059188">
    <property type="component" value="Unassembled WGS sequence"/>
</dbReference>
<evidence type="ECO:0000313" key="7">
    <source>
        <dbReference type="Proteomes" id="UP000059188"/>
    </source>
</evidence>
<evidence type="ECO:0000256" key="4">
    <source>
        <dbReference type="ARBA" id="ARBA00022884"/>
    </source>
</evidence>
<gene>
    <name evidence="6" type="ORF">RSOLAG1IB_06058</name>
</gene>
<dbReference type="PANTHER" id="PTHR17224">
    <property type="entry name" value="PEPTIDYL-TRNA HYDROLASE"/>
    <property type="match status" value="1"/>
</dbReference>
<reference evidence="6 7" key="1">
    <citation type="submission" date="2014-11" db="EMBL/GenBank/DDBJ databases">
        <authorList>
            <person name="Wibberg Daniel"/>
        </authorList>
    </citation>
    <scope>NUCLEOTIDE SEQUENCE [LARGE SCALE GENOMIC DNA]</scope>
    <source>
        <strain evidence="6">Rhizoctonia solani AG1-IB 7/3/14</strain>
    </source>
</reference>
<dbReference type="STRING" id="1108050.A0A0B7F614"/>
<dbReference type="EC" id="3.1.1.29" evidence="1"/>
<dbReference type="AlphaFoldDB" id="A0A0B7F614"/>
<evidence type="ECO:0000256" key="3">
    <source>
        <dbReference type="ARBA" id="ARBA00022801"/>
    </source>
</evidence>
<keyword evidence="2" id="KW-0820">tRNA-binding</keyword>
<evidence type="ECO:0000313" key="6">
    <source>
        <dbReference type="EMBL" id="CEL52990.1"/>
    </source>
</evidence>
<dbReference type="InterPro" id="IPR036416">
    <property type="entry name" value="Pept_tRNA_hydro_sf"/>
</dbReference>
<dbReference type="Pfam" id="PF01195">
    <property type="entry name" value="Pept_tRNA_hydro"/>
    <property type="match status" value="1"/>
</dbReference>
<dbReference type="GO" id="GO:0004045">
    <property type="term" value="F:peptidyl-tRNA hydrolase activity"/>
    <property type="evidence" value="ECO:0007669"/>
    <property type="project" value="UniProtKB-EC"/>
</dbReference>
<proteinExistence type="inferred from homology"/>
<dbReference type="EMBL" id="LN679110">
    <property type="protein sequence ID" value="CEL52990.1"/>
    <property type="molecule type" value="Genomic_DNA"/>
</dbReference>
<dbReference type="OrthoDB" id="1711136at2759"/>
<dbReference type="Gene3D" id="3.40.50.1470">
    <property type="entry name" value="Peptidyl-tRNA hydrolase"/>
    <property type="match status" value="1"/>
</dbReference>
<dbReference type="PROSITE" id="PS01196">
    <property type="entry name" value="PEPT_TRNA_HYDROL_2"/>
    <property type="match status" value="1"/>
</dbReference>
<name>A0A0B7F614_THACB</name>
<dbReference type="InterPro" id="IPR001328">
    <property type="entry name" value="Pept_tRNA_hydro"/>
</dbReference>
<organism evidence="6 7">
    <name type="scientific">Thanatephorus cucumeris (strain AG1-IB / isolate 7/3/14)</name>
    <name type="common">Lettuce bottom rot fungus</name>
    <name type="synonym">Rhizoctonia solani</name>
    <dbReference type="NCBI Taxonomy" id="1108050"/>
    <lineage>
        <taxon>Eukaryota</taxon>
        <taxon>Fungi</taxon>
        <taxon>Dikarya</taxon>
        <taxon>Basidiomycota</taxon>
        <taxon>Agaricomycotina</taxon>
        <taxon>Agaricomycetes</taxon>
        <taxon>Cantharellales</taxon>
        <taxon>Ceratobasidiaceae</taxon>
        <taxon>Rhizoctonia</taxon>
        <taxon>Rhizoctonia solani AG-1</taxon>
    </lineage>
</organism>
<evidence type="ECO:0000256" key="5">
    <source>
        <dbReference type="ARBA" id="ARBA00038063"/>
    </source>
</evidence>
<keyword evidence="3 6" id="KW-0378">Hydrolase</keyword>
<dbReference type="GO" id="GO:0000049">
    <property type="term" value="F:tRNA binding"/>
    <property type="evidence" value="ECO:0007669"/>
    <property type="project" value="UniProtKB-KW"/>
</dbReference>
<dbReference type="InterPro" id="IPR018171">
    <property type="entry name" value="Pept_tRNA_hydro_CS"/>
</dbReference>
<keyword evidence="4" id="KW-0694">RNA-binding</keyword>
<evidence type="ECO:0000256" key="2">
    <source>
        <dbReference type="ARBA" id="ARBA00022555"/>
    </source>
</evidence>